<feature type="binding site" evidence="10 13">
    <location>
        <position position="189"/>
    </location>
    <ligand>
        <name>a divalent metal cation</name>
        <dbReference type="ChEBI" id="CHEBI:60240"/>
    </ligand>
</feature>
<evidence type="ECO:0000256" key="5">
    <source>
        <dbReference type="ARBA" id="ARBA00001954"/>
    </source>
</evidence>
<evidence type="ECO:0000256" key="4">
    <source>
        <dbReference type="ARBA" id="ARBA00001947"/>
    </source>
</evidence>
<dbReference type="Pfam" id="PF00834">
    <property type="entry name" value="Ribul_P_3_epim"/>
    <property type="match status" value="2"/>
</dbReference>
<gene>
    <name evidence="10" type="primary">rpe</name>
    <name evidence="15" type="ORF">COS99_08115</name>
</gene>
<evidence type="ECO:0000256" key="14">
    <source>
        <dbReference type="PIRSR" id="PIRSR001461-3"/>
    </source>
</evidence>
<feature type="binding site" evidence="10 14">
    <location>
        <begin position="211"/>
        <end position="212"/>
    </location>
    <ligand>
        <name>substrate</name>
    </ligand>
</feature>
<feature type="binding site" evidence="14">
    <location>
        <position position="191"/>
    </location>
    <ligand>
        <name>substrate</name>
    </ligand>
</feature>
<evidence type="ECO:0000256" key="11">
    <source>
        <dbReference type="PIRNR" id="PIRNR001461"/>
    </source>
</evidence>
<comment type="cofactor">
    <cofactor evidence="3">
        <name>Co(2+)</name>
        <dbReference type="ChEBI" id="CHEBI:48828"/>
    </cofactor>
</comment>
<feature type="binding site" evidence="10 14">
    <location>
        <position position="6"/>
    </location>
    <ligand>
        <name>substrate</name>
    </ligand>
</feature>
<reference evidence="15 16" key="1">
    <citation type="submission" date="2017-09" db="EMBL/GenBank/DDBJ databases">
        <title>Depth-based differentiation of microbial function through sediment-hosted aquifers and enrichment of novel symbionts in the deep terrestrial subsurface.</title>
        <authorList>
            <person name="Probst A.J."/>
            <person name="Ladd B."/>
            <person name="Jarett J.K."/>
            <person name="Geller-Mcgrath D.E."/>
            <person name="Sieber C.M."/>
            <person name="Emerson J.B."/>
            <person name="Anantharaman K."/>
            <person name="Thomas B.C."/>
            <person name="Malmstrom R."/>
            <person name="Stieglmeier M."/>
            <person name="Klingl A."/>
            <person name="Woyke T."/>
            <person name="Ryan C.M."/>
            <person name="Banfield J.F."/>
        </authorList>
    </citation>
    <scope>NUCLEOTIDE SEQUENCE [LARGE SCALE GENOMIC DNA]</scope>
    <source>
        <strain evidence="15">CG07_land_8_20_14_0_80_42_15</strain>
    </source>
</reference>
<evidence type="ECO:0000256" key="13">
    <source>
        <dbReference type="PIRSR" id="PIRSR001461-2"/>
    </source>
</evidence>
<evidence type="ECO:0000256" key="9">
    <source>
        <dbReference type="ARBA" id="ARBA00023235"/>
    </source>
</evidence>
<dbReference type="EMBL" id="PEWV01000075">
    <property type="protein sequence ID" value="PIU40935.1"/>
    <property type="molecule type" value="Genomic_DNA"/>
</dbReference>
<dbReference type="HAMAP" id="MF_02227">
    <property type="entry name" value="RPE"/>
    <property type="match status" value="1"/>
</dbReference>
<name>A0A2J0KRB4_9BACT</name>
<proteinExistence type="inferred from homology"/>
<dbReference type="PROSITE" id="PS01085">
    <property type="entry name" value="RIBUL_P_3_EPIMER_1"/>
    <property type="match status" value="1"/>
</dbReference>
<keyword evidence="13" id="KW-0862">Zinc</keyword>
<dbReference type="InterPro" id="IPR000056">
    <property type="entry name" value="Ribul_P_3_epim-like"/>
</dbReference>
<dbReference type="PROSITE" id="PS01086">
    <property type="entry name" value="RIBUL_P_3_EPIMER_2"/>
    <property type="match status" value="1"/>
</dbReference>
<keyword evidence="13" id="KW-0170">Cobalt</keyword>
<comment type="pathway">
    <text evidence="10">Carbohydrate degradation.</text>
</comment>
<evidence type="ECO:0000256" key="3">
    <source>
        <dbReference type="ARBA" id="ARBA00001941"/>
    </source>
</evidence>
<feature type="binding site" evidence="10 13">
    <location>
        <position position="33"/>
    </location>
    <ligand>
        <name>a divalent metal cation</name>
        <dbReference type="ChEBI" id="CHEBI:60240"/>
    </ligand>
</feature>
<evidence type="ECO:0000313" key="16">
    <source>
        <dbReference type="Proteomes" id="UP000230052"/>
    </source>
</evidence>
<evidence type="ECO:0000256" key="10">
    <source>
        <dbReference type="HAMAP-Rule" id="MF_02227"/>
    </source>
</evidence>
<comment type="function">
    <text evidence="10">Catalyzes the reversible epimerization of D-ribulose 5-phosphate to D-xylulose 5-phosphate.</text>
</comment>
<dbReference type="CDD" id="cd00429">
    <property type="entry name" value="RPE"/>
    <property type="match status" value="1"/>
</dbReference>
<keyword evidence="10 11" id="KW-0119">Carbohydrate metabolism</keyword>
<accession>A0A2J0KRB4</accession>
<dbReference type="Proteomes" id="UP000230052">
    <property type="component" value="Unassembled WGS sequence"/>
</dbReference>
<keyword evidence="9 10" id="KW-0413">Isomerase</keyword>
<dbReference type="InterPro" id="IPR026019">
    <property type="entry name" value="Ribul_P_3_epim"/>
</dbReference>
<comment type="cofactor">
    <cofactor evidence="4">
        <name>Zn(2+)</name>
        <dbReference type="ChEBI" id="CHEBI:29105"/>
    </cofactor>
</comment>
<feature type="binding site" evidence="10 14">
    <location>
        <begin position="161"/>
        <end position="164"/>
    </location>
    <ligand>
        <name>substrate</name>
    </ligand>
</feature>
<dbReference type="NCBIfam" id="NF004076">
    <property type="entry name" value="PRK05581.1-4"/>
    <property type="match status" value="1"/>
</dbReference>
<comment type="catalytic activity">
    <reaction evidence="1 10 11">
        <text>D-ribulose 5-phosphate = D-xylulose 5-phosphate</text>
        <dbReference type="Rhea" id="RHEA:13677"/>
        <dbReference type="ChEBI" id="CHEBI:57737"/>
        <dbReference type="ChEBI" id="CHEBI:58121"/>
        <dbReference type="EC" id="5.1.3.1"/>
    </reaction>
</comment>
<feature type="active site" description="Proton acceptor" evidence="10 12">
    <location>
        <position position="33"/>
    </location>
</feature>
<evidence type="ECO:0000256" key="6">
    <source>
        <dbReference type="ARBA" id="ARBA00009541"/>
    </source>
</evidence>
<dbReference type="SUPFAM" id="SSF51366">
    <property type="entry name" value="Ribulose-phoshate binding barrel"/>
    <property type="match status" value="1"/>
</dbReference>
<feature type="binding site" evidence="10">
    <location>
        <begin position="189"/>
        <end position="191"/>
    </location>
    <ligand>
        <name>substrate</name>
    </ligand>
</feature>
<dbReference type="FunFam" id="3.20.20.70:FF:000004">
    <property type="entry name" value="Ribulose-phosphate 3-epimerase"/>
    <property type="match status" value="1"/>
</dbReference>
<feature type="active site" description="Proton donor" evidence="10 12">
    <location>
        <position position="189"/>
    </location>
</feature>
<evidence type="ECO:0000313" key="15">
    <source>
        <dbReference type="EMBL" id="PIU40935.1"/>
    </source>
</evidence>
<dbReference type="GO" id="GO:0019323">
    <property type="term" value="P:pentose catabolic process"/>
    <property type="evidence" value="ECO:0007669"/>
    <property type="project" value="UniProtKB-UniRule"/>
</dbReference>
<keyword evidence="13" id="KW-0464">Manganese</keyword>
<dbReference type="PIRSF" id="PIRSF001461">
    <property type="entry name" value="RPE"/>
    <property type="match status" value="1"/>
</dbReference>
<feature type="binding site" evidence="10 14">
    <location>
        <position position="64"/>
    </location>
    <ligand>
        <name>substrate</name>
    </ligand>
</feature>
<sequence length="232" mass="25341">MKVSVSILSADFARLGDEIKKCEDAGVDIIHIDVMDGHFVPNITIGPVIIESVKPYTKIPLDAHLMIENPDMYIETFTKSGADIITVHAECYGELKPFSKGRNKFPKEIEKINPEKVRKDLNKIKKSGAKAAIALNPGTPLCIQDVLNDVDMVLIMSVNPGFAGQAFMDSVLPKIEALRKIYKGDIAVDGGINNETAKKAVQAGANILATASFFFKSKDPKETIKSLKRLKG</sequence>
<protein>
    <recommendedName>
        <fullName evidence="7 10">Ribulose-phosphate 3-epimerase</fullName>
        <ecNumber evidence="7 10">5.1.3.1</ecNumber>
    </recommendedName>
</protein>
<dbReference type="GO" id="GO:0005737">
    <property type="term" value="C:cytoplasm"/>
    <property type="evidence" value="ECO:0007669"/>
    <property type="project" value="UniProtKB-ARBA"/>
</dbReference>
<comment type="cofactor">
    <cofactor evidence="2">
        <name>Mn(2+)</name>
        <dbReference type="ChEBI" id="CHEBI:29035"/>
    </cofactor>
</comment>
<dbReference type="GO" id="GO:0046872">
    <property type="term" value="F:metal ion binding"/>
    <property type="evidence" value="ECO:0007669"/>
    <property type="project" value="UniProtKB-UniRule"/>
</dbReference>
<evidence type="ECO:0000256" key="12">
    <source>
        <dbReference type="PIRSR" id="PIRSR001461-1"/>
    </source>
</evidence>
<comment type="caution">
    <text evidence="15">The sequence shown here is derived from an EMBL/GenBank/DDBJ whole genome shotgun (WGS) entry which is preliminary data.</text>
</comment>
<dbReference type="InterPro" id="IPR013785">
    <property type="entry name" value="Aldolase_TIM"/>
</dbReference>
<dbReference type="EC" id="5.1.3.1" evidence="7 10"/>
<comment type="cofactor">
    <cofactor evidence="5">
        <name>Fe(2+)</name>
        <dbReference type="ChEBI" id="CHEBI:29033"/>
    </cofactor>
</comment>
<comment type="cofactor">
    <cofactor evidence="10 13">
        <name>a divalent metal cation</name>
        <dbReference type="ChEBI" id="CHEBI:60240"/>
    </cofactor>
    <text evidence="10 13">Binds 1 divalent metal cation per subunit.</text>
</comment>
<evidence type="ECO:0000256" key="8">
    <source>
        <dbReference type="ARBA" id="ARBA00022723"/>
    </source>
</evidence>
<dbReference type="GO" id="GO:0004750">
    <property type="term" value="F:D-ribulose-phosphate 3-epimerase activity"/>
    <property type="evidence" value="ECO:0007669"/>
    <property type="project" value="UniProtKB-UniRule"/>
</dbReference>
<dbReference type="GO" id="GO:0006098">
    <property type="term" value="P:pentose-phosphate shunt"/>
    <property type="evidence" value="ECO:0007669"/>
    <property type="project" value="InterPro"/>
</dbReference>
<feature type="binding site" evidence="10 13">
    <location>
        <position position="64"/>
    </location>
    <ligand>
        <name>a divalent metal cation</name>
        <dbReference type="ChEBI" id="CHEBI:60240"/>
    </ligand>
</feature>
<evidence type="ECO:0000256" key="1">
    <source>
        <dbReference type="ARBA" id="ARBA00001782"/>
    </source>
</evidence>
<keyword evidence="8 10" id="KW-0479">Metal-binding</keyword>
<feature type="binding site" evidence="10 13">
    <location>
        <position position="31"/>
    </location>
    <ligand>
        <name>a divalent metal cation</name>
        <dbReference type="ChEBI" id="CHEBI:60240"/>
    </ligand>
</feature>
<evidence type="ECO:0000256" key="7">
    <source>
        <dbReference type="ARBA" id="ARBA00013188"/>
    </source>
</evidence>
<dbReference type="PANTHER" id="PTHR11749">
    <property type="entry name" value="RIBULOSE-5-PHOSPHATE-3-EPIMERASE"/>
    <property type="match status" value="1"/>
</dbReference>
<organism evidence="15 16">
    <name type="scientific">Candidatus Aquitaenariimonas noxiae</name>
    <dbReference type="NCBI Taxonomy" id="1974741"/>
    <lineage>
        <taxon>Bacteria</taxon>
        <taxon>Pseudomonadati</taxon>
        <taxon>Candidatus Omnitrophota</taxon>
        <taxon>Candidatus Aquitaenariimonas</taxon>
    </lineage>
</organism>
<comment type="similarity">
    <text evidence="6 10 11">Belongs to the ribulose-phosphate 3-epimerase family.</text>
</comment>
<evidence type="ECO:0000256" key="2">
    <source>
        <dbReference type="ARBA" id="ARBA00001936"/>
    </source>
</evidence>
<dbReference type="InterPro" id="IPR011060">
    <property type="entry name" value="RibuloseP-bd_barrel"/>
</dbReference>
<dbReference type="AlphaFoldDB" id="A0A2J0KRB4"/>
<dbReference type="Gene3D" id="3.20.20.70">
    <property type="entry name" value="Aldolase class I"/>
    <property type="match status" value="1"/>
</dbReference>